<feature type="binding site" evidence="2">
    <location>
        <position position="155"/>
    </location>
    <ligand>
        <name>CoA</name>
        <dbReference type="ChEBI" id="CHEBI:57287"/>
    </ligand>
</feature>
<dbReference type="PANTHER" id="PTHR38096:SF1">
    <property type="entry name" value="ENTEROBACTIN SYNTHASE COMPONENT D"/>
    <property type="match status" value="1"/>
</dbReference>
<dbReference type="GO" id="GO:0009366">
    <property type="term" value="C:enterobactin synthetase complex"/>
    <property type="evidence" value="ECO:0007669"/>
    <property type="project" value="InterPro"/>
</dbReference>
<dbReference type="Proteomes" id="UP000516230">
    <property type="component" value="Plasmid unnamed2"/>
</dbReference>
<feature type="binding site" evidence="3">
    <location>
        <position position="107"/>
    </location>
    <ligand>
        <name>Mg(2+)</name>
        <dbReference type="ChEBI" id="CHEBI:18420"/>
    </ligand>
</feature>
<gene>
    <name evidence="6" type="ORF">IAG43_33760</name>
</gene>
<dbReference type="PRINTS" id="PR01399">
    <property type="entry name" value="ENTSNTHTASED"/>
</dbReference>
<feature type="binding site" evidence="2">
    <location>
        <begin position="84"/>
        <end position="85"/>
    </location>
    <ligand>
        <name>CoA</name>
        <dbReference type="ChEBI" id="CHEBI:57287"/>
    </ligand>
</feature>
<evidence type="ECO:0000256" key="3">
    <source>
        <dbReference type="PIRSR" id="PIRSR603542-2"/>
    </source>
</evidence>
<keyword evidence="3" id="KW-0460">Magnesium</keyword>
<dbReference type="InterPro" id="IPR041354">
    <property type="entry name" value="4PPT_N"/>
</dbReference>
<evidence type="ECO:0000259" key="5">
    <source>
        <dbReference type="Pfam" id="PF17837"/>
    </source>
</evidence>
<dbReference type="RefSeq" id="WP_187744953.1">
    <property type="nucleotide sequence ID" value="NZ_CP060826.1"/>
</dbReference>
<organism evidence="6 7">
    <name type="scientific">Streptomyces genisteinicus</name>
    <dbReference type="NCBI Taxonomy" id="2768068"/>
    <lineage>
        <taxon>Bacteria</taxon>
        <taxon>Bacillati</taxon>
        <taxon>Actinomycetota</taxon>
        <taxon>Actinomycetes</taxon>
        <taxon>Kitasatosporales</taxon>
        <taxon>Streptomycetaceae</taxon>
        <taxon>Streptomyces</taxon>
    </lineage>
</organism>
<dbReference type="Pfam" id="PF17837">
    <property type="entry name" value="4PPT_N"/>
    <property type="match status" value="1"/>
</dbReference>
<dbReference type="InterPro" id="IPR037143">
    <property type="entry name" value="4-PPantetheinyl_Trfase_dom_sf"/>
</dbReference>
<evidence type="ECO:0000313" key="7">
    <source>
        <dbReference type="Proteomes" id="UP000516230"/>
    </source>
</evidence>
<dbReference type="KEGG" id="sgj:IAG43_33760"/>
<geneLocation type="plasmid" evidence="6 7">
    <name>unnamed2</name>
</geneLocation>
<dbReference type="InterPro" id="IPR008278">
    <property type="entry name" value="4-PPantetheinyl_Trfase_dom"/>
</dbReference>
<evidence type="ECO:0000313" key="6">
    <source>
        <dbReference type="EMBL" id="QNP67910.1"/>
    </source>
</evidence>
<dbReference type="GO" id="GO:0009239">
    <property type="term" value="P:enterobactin biosynthetic process"/>
    <property type="evidence" value="ECO:0007669"/>
    <property type="project" value="InterPro"/>
</dbReference>
<feature type="binding site" evidence="3">
    <location>
        <position position="108"/>
    </location>
    <ligand>
        <name>Mg(2+)</name>
        <dbReference type="ChEBI" id="CHEBI:18420"/>
    </ligand>
</feature>
<feature type="binding site" evidence="2">
    <location>
        <position position="106"/>
    </location>
    <ligand>
        <name>CoA</name>
        <dbReference type="ChEBI" id="CHEBI:57287"/>
    </ligand>
</feature>
<dbReference type="GO" id="GO:0005886">
    <property type="term" value="C:plasma membrane"/>
    <property type="evidence" value="ECO:0007669"/>
    <property type="project" value="TreeGrafter"/>
</dbReference>
<feature type="binding site" evidence="2">
    <location>
        <position position="48"/>
    </location>
    <ligand>
        <name>CoA</name>
        <dbReference type="ChEBI" id="CHEBI:57287"/>
    </ligand>
</feature>
<dbReference type="GO" id="GO:0008897">
    <property type="term" value="F:holo-[acyl-carrier-protein] synthase activity"/>
    <property type="evidence" value="ECO:0007669"/>
    <property type="project" value="InterPro"/>
</dbReference>
<feature type="binding site" evidence="3">
    <location>
        <position position="106"/>
    </location>
    <ligand>
        <name>Mg(2+)</name>
        <dbReference type="ChEBI" id="CHEBI:18420"/>
    </ligand>
</feature>
<proteinExistence type="predicted"/>
<dbReference type="InterPro" id="IPR003542">
    <property type="entry name" value="Enbac_synth_compD-like"/>
</dbReference>
<feature type="binding site" evidence="2">
    <location>
        <position position="165"/>
    </location>
    <ligand>
        <name>CoA</name>
        <dbReference type="ChEBI" id="CHEBI:57287"/>
    </ligand>
</feature>
<evidence type="ECO:0000256" key="2">
    <source>
        <dbReference type="PIRSR" id="PIRSR603542-1"/>
    </source>
</evidence>
<feature type="domain" description="4'-phosphopantetheinyl transferase" evidence="4">
    <location>
        <begin position="103"/>
        <end position="183"/>
    </location>
</feature>
<dbReference type="SUPFAM" id="SSF56214">
    <property type="entry name" value="4'-phosphopantetheinyl transferase"/>
    <property type="match status" value="1"/>
</dbReference>
<name>A0A7H0I544_9ACTN</name>
<keyword evidence="1 6" id="KW-0808">Transferase</keyword>
<reference evidence="6 7" key="1">
    <citation type="submission" date="2020-08" db="EMBL/GenBank/DDBJ databases">
        <title>A novel species.</title>
        <authorList>
            <person name="Gao J."/>
        </authorList>
    </citation>
    <scope>NUCLEOTIDE SEQUENCE [LARGE SCALE GENOMIC DNA]</scope>
    <source>
        <strain evidence="6 7">CRPJ-33</strain>
        <plasmid evidence="6 7">unnamed2</plasmid>
    </source>
</reference>
<feature type="binding site" evidence="2">
    <location>
        <position position="40"/>
    </location>
    <ligand>
        <name>CoA</name>
        <dbReference type="ChEBI" id="CHEBI:57287"/>
    </ligand>
</feature>
<accession>A0A7H0I544</accession>
<feature type="binding site" evidence="2">
    <location>
        <position position="151"/>
    </location>
    <ligand>
        <name>CoA</name>
        <dbReference type="ChEBI" id="CHEBI:57287"/>
    </ligand>
</feature>
<feature type="domain" description="4'-phosphopantetheinyl transferase N-terminal" evidence="5">
    <location>
        <begin position="29"/>
        <end position="95"/>
    </location>
</feature>
<protein>
    <submittedName>
        <fullName evidence="6">4'-phosphopantetheinyl transferase superfamily protein</fullName>
    </submittedName>
</protein>
<keyword evidence="6" id="KW-0614">Plasmid</keyword>
<dbReference type="PANTHER" id="PTHR38096">
    <property type="entry name" value="ENTEROBACTIN SYNTHASE COMPONENT D"/>
    <property type="match status" value="1"/>
</dbReference>
<dbReference type="Gene3D" id="3.90.470.20">
    <property type="entry name" value="4'-phosphopantetheinyl transferase domain"/>
    <property type="match status" value="2"/>
</dbReference>
<dbReference type="GO" id="GO:0000287">
    <property type="term" value="F:magnesium ion binding"/>
    <property type="evidence" value="ECO:0007669"/>
    <property type="project" value="InterPro"/>
</dbReference>
<dbReference type="Pfam" id="PF01648">
    <property type="entry name" value="ACPS"/>
    <property type="match status" value="1"/>
</dbReference>
<evidence type="ECO:0000256" key="1">
    <source>
        <dbReference type="ARBA" id="ARBA00022679"/>
    </source>
</evidence>
<sequence>MIERLLPPGVATAVAHGDPDIPEELLPGEEERVHRSVPARRREYATARRCARTALAALGLPEPPLPAGPSGAPRWPVGVVGSITHCEGYRAAAVARTTGTAALGIDAERHLPLPGGALGHIADDAERACLARLAQDRPGVCWDTVLFSAKEAVYKAWHPHFPRKLSFADASLTFRTEPAGTCGTFTARLLVPGSPYGCFPGRWTVADGLVVTAVHLAAPSA</sequence>
<dbReference type="AlphaFoldDB" id="A0A7H0I544"/>
<keyword evidence="7" id="KW-1185">Reference proteome</keyword>
<keyword evidence="3" id="KW-0479">Metal-binding</keyword>
<dbReference type="EMBL" id="CP060826">
    <property type="protein sequence ID" value="QNP67910.1"/>
    <property type="molecule type" value="Genomic_DNA"/>
</dbReference>
<evidence type="ECO:0000259" key="4">
    <source>
        <dbReference type="Pfam" id="PF01648"/>
    </source>
</evidence>
<comment type="cofactor">
    <cofactor evidence="3">
        <name>Mg(2+)</name>
        <dbReference type="ChEBI" id="CHEBI:18420"/>
    </cofactor>
</comment>